<proteinExistence type="predicted"/>
<dbReference type="GO" id="GO:0005886">
    <property type="term" value="C:plasma membrane"/>
    <property type="evidence" value="ECO:0007669"/>
    <property type="project" value="TreeGrafter"/>
</dbReference>
<dbReference type="InterPro" id="IPR015943">
    <property type="entry name" value="WD40/YVTN_repeat-like_dom_sf"/>
</dbReference>
<sequence length="415" mass="46605">MCLQAVESVRTFCDATIESFKFLAGTGNPGDLPALYAATINDNGKATISRPELITSDSTKLSDKLENADPLHWLNAICAFTVQSVKDRFADRVYKYRETLTSVYSPLPAEKIPADSSPGKCIENSKTLKDVEENFMMEYPLKDAPVQQKGGAPLVFLDDIQMHVLQIDKERSQQGGSLILYAGSNTGDVYKIHSWDNGKKHAIATVFSPLTSYEGIRDMKFLNDTLYISTDSSVKQFGVVVCDKYIKIDACLYDPYCTWNGSIFAGVCQVRKAAGNLYTHENIPKLMDEYFNKAGDNVTSRIVGVGFSTTLPHYYPFTLDGKKVTWRHAKTDKEVKLDMSNMKTCNQDLVLSRAKKDDEGTYVAYLEDRKLNTVEVKLMETNEDMENAWKARFTEWCEVFDQVKKYSASCNQGSC</sequence>
<accession>K1PH54</accession>
<dbReference type="GO" id="GO:0007411">
    <property type="term" value="P:axon guidance"/>
    <property type="evidence" value="ECO:0007669"/>
    <property type="project" value="TreeGrafter"/>
</dbReference>
<gene>
    <name evidence="2" type="ORF">CGI_10019638</name>
</gene>
<dbReference type="GO" id="GO:0030335">
    <property type="term" value="P:positive regulation of cell migration"/>
    <property type="evidence" value="ECO:0007669"/>
    <property type="project" value="TreeGrafter"/>
</dbReference>
<dbReference type="GO" id="GO:0030215">
    <property type="term" value="F:semaphorin receptor binding"/>
    <property type="evidence" value="ECO:0007669"/>
    <property type="project" value="InterPro"/>
</dbReference>
<organism evidence="2">
    <name type="scientific">Magallana gigas</name>
    <name type="common">Pacific oyster</name>
    <name type="synonym">Crassostrea gigas</name>
    <dbReference type="NCBI Taxonomy" id="29159"/>
    <lineage>
        <taxon>Eukaryota</taxon>
        <taxon>Metazoa</taxon>
        <taxon>Spiralia</taxon>
        <taxon>Lophotrochozoa</taxon>
        <taxon>Mollusca</taxon>
        <taxon>Bivalvia</taxon>
        <taxon>Autobranchia</taxon>
        <taxon>Pteriomorphia</taxon>
        <taxon>Ostreida</taxon>
        <taxon>Ostreoidea</taxon>
        <taxon>Ostreidae</taxon>
        <taxon>Magallana</taxon>
    </lineage>
</organism>
<dbReference type="PANTHER" id="PTHR11036">
    <property type="entry name" value="SEMAPHORIN"/>
    <property type="match status" value="1"/>
</dbReference>
<dbReference type="Gene3D" id="2.130.10.10">
    <property type="entry name" value="YVTN repeat-like/Quinoprotein amine dehydrogenase"/>
    <property type="match status" value="1"/>
</dbReference>
<dbReference type="PANTHER" id="PTHR11036:SF127">
    <property type="entry name" value="SEMAPHORIN-1A"/>
    <property type="match status" value="1"/>
</dbReference>
<dbReference type="GO" id="GO:0071526">
    <property type="term" value="P:semaphorin-plexin signaling pathway"/>
    <property type="evidence" value="ECO:0007669"/>
    <property type="project" value="TreeGrafter"/>
</dbReference>
<evidence type="ECO:0000256" key="1">
    <source>
        <dbReference type="PROSITE-ProRule" id="PRU00352"/>
    </source>
</evidence>
<name>K1PH54_MAGGI</name>
<protein>
    <submittedName>
        <fullName evidence="2">Semaphorin-2A</fullName>
    </submittedName>
</protein>
<dbReference type="InterPro" id="IPR027231">
    <property type="entry name" value="Semaphorin"/>
</dbReference>
<dbReference type="AlphaFoldDB" id="K1PH54"/>
<evidence type="ECO:0000313" key="2">
    <source>
        <dbReference type="EMBL" id="EKC23272.1"/>
    </source>
</evidence>
<dbReference type="Pfam" id="PF01403">
    <property type="entry name" value="Sema"/>
    <property type="match status" value="1"/>
</dbReference>
<dbReference type="InterPro" id="IPR001627">
    <property type="entry name" value="Semap_dom"/>
</dbReference>
<dbReference type="InParanoid" id="K1PH54"/>
<comment type="caution">
    <text evidence="1">Lacks conserved residue(s) required for the propagation of feature annotation.</text>
</comment>
<dbReference type="GO" id="GO:0045499">
    <property type="term" value="F:chemorepellent activity"/>
    <property type="evidence" value="ECO:0007669"/>
    <property type="project" value="TreeGrafter"/>
</dbReference>
<dbReference type="HOGENOM" id="CLU_662672_0_0_1"/>
<dbReference type="InterPro" id="IPR036352">
    <property type="entry name" value="Semap_dom_sf"/>
</dbReference>
<dbReference type="SUPFAM" id="SSF101912">
    <property type="entry name" value="Sema domain"/>
    <property type="match status" value="1"/>
</dbReference>
<dbReference type="EMBL" id="JH818284">
    <property type="protein sequence ID" value="EKC23272.1"/>
    <property type="molecule type" value="Genomic_DNA"/>
</dbReference>
<dbReference type="PROSITE" id="PS51004">
    <property type="entry name" value="SEMA"/>
    <property type="match status" value="1"/>
</dbReference>
<reference evidence="2" key="1">
    <citation type="journal article" date="2012" name="Nature">
        <title>The oyster genome reveals stress adaptation and complexity of shell formation.</title>
        <authorList>
            <person name="Zhang G."/>
            <person name="Fang X."/>
            <person name="Guo X."/>
            <person name="Li L."/>
            <person name="Luo R."/>
            <person name="Xu F."/>
            <person name="Yang P."/>
            <person name="Zhang L."/>
            <person name="Wang X."/>
            <person name="Qi H."/>
            <person name="Xiong Z."/>
            <person name="Que H."/>
            <person name="Xie Y."/>
            <person name="Holland P.W."/>
            <person name="Paps J."/>
            <person name="Zhu Y."/>
            <person name="Wu F."/>
            <person name="Chen Y."/>
            <person name="Wang J."/>
            <person name="Peng C."/>
            <person name="Meng J."/>
            <person name="Yang L."/>
            <person name="Liu J."/>
            <person name="Wen B."/>
            <person name="Zhang N."/>
            <person name="Huang Z."/>
            <person name="Zhu Q."/>
            <person name="Feng Y."/>
            <person name="Mount A."/>
            <person name="Hedgecock D."/>
            <person name="Xu Z."/>
            <person name="Liu Y."/>
            <person name="Domazet-Loso T."/>
            <person name="Du Y."/>
            <person name="Sun X."/>
            <person name="Zhang S."/>
            <person name="Liu B."/>
            <person name="Cheng P."/>
            <person name="Jiang X."/>
            <person name="Li J."/>
            <person name="Fan D."/>
            <person name="Wang W."/>
            <person name="Fu W."/>
            <person name="Wang T."/>
            <person name="Wang B."/>
            <person name="Zhang J."/>
            <person name="Peng Z."/>
            <person name="Li Y."/>
            <person name="Li N."/>
            <person name="Wang J."/>
            <person name="Chen M."/>
            <person name="He Y."/>
            <person name="Tan F."/>
            <person name="Song X."/>
            <person name="Zheng Q."/>
            <person name="Huang R."/>
            <person name="Yang H."/>
            <person name="Du X."/>
            <person name="Chen L."/>
            <person name="Yang M."/>
            <person name="Gaffney P.M."/>
            <person name="Wang S."/>
            <person name="Luo L."/>
            <person name="She Z."/>
            <person name="Ming Y."/>
            <person name="Huang W."/>
            <person name="Zhang S."/>
            <person name="Huang B."/>
            <person name="Zhang Y."/>
            <person name="Qu T."/>
            <person name="Ni P."/>
            <person name="Miao G."/>
            <person name="Wang J."/>
            <person name="Wang Q."/>
            <person name="Steinberg C.E."/>
            <person name="Wang H."/>
            <person name="Li N."/>
            <person name="Qian L."/>
            <person name="Zhang G."/>
            <person name="Li Y."/>
            <person name="Yang H."/>
            <person name="Liu X."/>
            <person name="Wang J."/>
            <person name="Yin Y."/>
            <person name="Wang J."/>
        </authorList>
    </citation>
    <scope>NUCLEOTIDE SEQUENCE [LARGE SCALE GENOMIC DNA]</scope>
    <source>
        <strain evidence="2">05x7-T-G4-1.051#20</strain>
    </source>
</reference>